<feature type="domain" description="ABC3 transporter permease C-terminal" evidence="7">
    <location>
        <begin position="682"/>
        <end position="796"/>
    </location>
</feature>
<evidence type="ECO:0000256" key="2">
    <source>
        <dbReference type="ARBA" id="ARBA00022475"/>
    </source>
</evidence>
<evidence type="ECO:0000259" key="8">
    <source>
        <dbReference type="Pfam" id="PF12704"/>
    </source>
</evidence>
<feature type="domain" description="ABC3 transporter permease C-terminal" evidence="7">
    <location>
        <begin position="301"/>
        <end position="415"/>
    </location>
</feature>
<feature type="transmembrane region" description="Helical" evidence="6">
    <location>
        <begin position="345"/>
        <end position="368"/>
    </location>
</feature>
<evidence type="ECO:0000256" key="6">
    <source>
        <dbReference type="SAM" id="Phobius"/>
    </source>
</evidence>
<keyword evidence="3 6" id="KW-0812">Transmembrane</keyword>
<evidence type="ECO:0000256" key="3">
    <source>
        <dbReference type="ARBA" id="ARBA00022692"/>
    </source>
</evidence>
<feature type="domain" description="MacB-like periplasmic core" evidence="8">
    <location>
        <begin position="20"/>
        <end position="253"/>
    </location>
</feature>
<organism evidence="9 10">
    <name type="scientific">Roseivirga misakiensis</name>
    <dbReference type="NCBI Taxonomy" id="1563681"/>
    <lineage>
        <taxon>Bacteria</taxon>
        <taxon>Pseudomonadati</taxon>
        <taxon>Bacteroidota</taxon>
        <taxon>Cytophagia</taxon>
        <taxon>Cytophagales</taxon>
        <taxon>Roseivirgaceae</taxon>
        <taxon>Roseivirga</taxon>
    </lineage>
</organism>
<dbReference type="GO" id="GO:0022857">
    <property type="term" value="F:transmembrane transporter activity"/>
    <property type="evidence" value="ECO:0007669"/>
    <property type="project" value="TreeGrafter"/>
</dbReference>
<dbReference type="InterPro" id="IPR050250">
    <property type="entry name" value="Macrolide_Exporter_MacB"/>
</dbReference>
<proteinExistence type="predicted"/>
<dbReference type="PANTHER" id="PTHR30572:SF18">
    <property type="entry name" value="ABC-TYPE MACROLIDE FAMILY EXPORT SYSTEM PERMEASE COMPONENT 2"/>
    <property type="match status" value="1"/>
</dbReference>
<dbReference type="InterPro" id="IPR003838">
    <property type="entry name" value="ABC3_permease_C"/>
</dbReference>
<dbReference type="GO" id="GO:0005886">
    <property type="term" value="C:plasma membrane"/>
    <property type="evidence" value="ECO:0007669"/>
    <property type="project" value="UniProtKB-SubCell"/>
</dbReference>
<dbReference type="Pfam" id="PF12704">
    <property type="entry name" value="MacB_PCD"/>
    <property type="match status" value="1"/>
</dbReference>
<dbReference type="STRING" id="1563681.BFP71_14000"/>
<evidence type="ECO:0000259" key="7">
    <source>
        <dbReference type="Pfam" id="PF02687"/>
    </source>
</evidence>
<evidence type="ECO:0000313" key="10">
    <source>
        <dbReference type="Proteomes" id="UP000095552"/>
    </source>
</evidence>
<evidence type="ECO:0000256" key="5">
    <source>
        <dbReference type="ARBA" id="ARBA00023136"/>
    </source>
</evidence>
<name>A0A1E5T2G7_9BACT</name>
<dbReference type="Proteomes" id="UP000095552">
    <property type="component" value="Unassembled WGS sequence"/>
</dbReference>
<reference evidence="9 10" key="1">
    <citation type="submission" date="2016-08" db="EMBL/GenBank/DDBJ databases">
        <title>Draft genome of Fabibacter sp. strain SK-8.</title>
        <authorList>
            <person name="Wong S.-K."/>
            <person name="Hamasaki K."/>
            <person name="Yoshizawa S."/>
        </authorList>
    </citation>
    <scope>NUCLEOTIDE SEQUENCE [LARGE SCALE GENOMIC DNA]</scope>
    <source>
        <strain evidence="9 10">SK-8</strain>
    </source>
</reference>
<feature type="transmembrane region" description="Helical" evidence="6">
    <location>
        <begin position="764"/>
        <end position="786"/>
    </location>
</feature>
<feature type="transmembrane region" description="Helical" evidence="6">
    <location>
        <begin position="294"/>
        <end position="316"/>
    </location>
</feature>
<keyword evidence="10" id="KW-1185">Reference proteome</keyword>
<protein>
    <recommendedName>
        <fullName evidence="11">ABC transporter permease</fullName>
    </recommendedName>
</protein>
<comment type="caution">
    <text evidence="9">The sequence shown here is derived from an EMBL/GenBank/DDBJ whole genome shotgun (WGS) entry which is preliminary data.</text>
</comment>
<feature type="transmembrane region" description="Helical" evidence="6">
    <location>
        <begin position="432"/>
        <end position="455"/>
    </location>
</feature>
<feature type="transmembrane region" description="Helical" evidence="6">
    <location>
        <begin position="21"/>
        <end position="41"/>
    </location>
</feature>
<feature type="transmembrane region" description="Helical" evidence="6">
    <location>
        <begin position="732"/>
        <end position="752"/>
    </location>
</feature>
<evidence type="ECO:0008006" key="11">
    <source>
        <dbReference type="Google" id="ProtNLM"/>
    </source>
</evidence>
<sequence length="803" mass="90379">MLNHYLLTARRNLFRNKAFSFINVMGLALGITSFLLIMLWVNDERSIDNFHENQKNLYSLYVTKELQGEVTGNYYISEYEFYNDFANNPRTFADELKPVFPEIKYISSYATTYELPWGYPTTFRIGDVSHKLKGAIAGGDFFKMFSYDIIIGDGENALTEINSVVISEYMASLYFDSPQEAIGQTIRYENTRDLIIKAVFKNVDAKSSLKFDYLISWENLKDNTGVTSDNKWPTFIQLKENVNPIEFEKKLAKYHEPFYNENFGKLTLGIQPYGDRYLKSGFENGKPVKGRIEYVRIFSGVAVFILIIACINFTNLTTARSLKRAKEVGVRKVIGSTKSYLMGQFLGESIFLTTIATGLSLVAVNLVLPAFNAFTDKAMYLPFDSLKGWLFIFGLILTAGFLSGCYPALFLSSLKPSKVLKGLTRFTRSAQLLRKGLAVFQFSLSILLLIATLVVSKQTSYIKNANLGYDKENVIYVRVEGDLVEKYKIFKQALLTKPGIAMVDRSSEAPHDMGFEIAGPFIWEGMEEGRQMSFKPTSVGYDFLKMMNLEVVDGRGFDKNVPTDSAAFMINETALAEMGLESPLGKRISAWDKQGRIIGILKDYHTHSLHEPIKPLIVDVKEDLTFGIIMIKSLPGQTTTALRSLEEVSAEINPNYPLNYQFMDLEYAALYKNEQVISSLSNVFAVLAILISCLGLLGLAMFSAEQRIKEIGIRKVLGASVSSIIGLFSKDFIQLVGLSFIIAMPISLYLMQEWLASFAYRIALSWWIFALTGVLALLIAFGTVAYQTFKAAKTNPIDNLRVE</sequence>
<gene>
    <name evidence="9" type="ORF">BFP71_14000</name>
</gene>
<feature type="transmembrane region" description="Helical" evidence="6">
    <location>
        <begin position="683"/>
        <end position="704"/>
    </location>
</feature>
<feature type="transmembrane region" description="Helical" evidence="6">
    <location>
        <begin position="388"/>
        <end position="411"/>
    </location>
</feature>
<dbReference type="PANTHER" id="PTHR30572">
    <property type="entry name" value="MEMBRANE COMPONENT OF TRANSPORTER-RELATED"/>
    <property type="match status" value="1"/>
</dbReference>
<keyword evidence="5 6" id="KW-0472">Membrane</keyword>
<accession>A0A1E5T2G7</accession>
<dbReference type="Pfam" id="PF02687">
    <property type="entry name" value="FtsX"/>
    <property type="match status" value="2"/>
</dbReference>
<evidence type="ECO:0000256" key="1">
    <source>
        <dbReference type="ARBA" id="ARBA00004651"/>
    </source>
</evidence>
<evidence type="ECO:0000313" key="9">
    <source>
        <dbReference type="EMBL" id="OEK05583.1"/>
    </source>
</evidence>
<dbReference type="InterPro" id="IPR025857">
    <property type="entry name" value="MacB_PCD"/>
</dbReference>
<dbReference type="EMBL" id="MDGQ01000005">
    <property type="protein sequence ID" value="OEK05583.1"/>
    <property type="molecule type" value="Genomic_DNA"/>
</dbReference>
<keyword evidence="4 6" id="KW-1133">Transmembrane helix</keyword>
<comment type="subcellular location">
    <subcellularLocation>
        <location evidence="1">Cell membrane</location>
        <topology evidence="1">Multi-pass membrane protein</topology>
    </subcellularLocation>
</comment>
<keyword evidence="2" id="KW-1003">Cell membrane</keyword>
<evidence type="ECO:0000256" key="4">
    <source>
        <dbReference type="ARBA" id="ARBA00022989"/>
    </source>
</evidence>
<dbReference type="AlphaFoldDB" id="A0A1E5T2G7"/>